<sequence length="136" mass="15565">MIQKETAEPTISDLRSFSWIVGGVTSIVFGIIFPYINRGSFNTYLIGIGVVILMFGLLLPKLLLYPYKAWMLIGLVLGFINTRILLSVIFFFLFTPIGLLRRLLGKDSMNRRLETNSVSYRVLSSERSPEHMERPF</sequence>
<evidence type="ECO:0000313" key="3">
    <source>
        <dbReference type="Proteomes" id="UP000245133"/>
    </source>
</evidence>
<dbReference type="AlphaFoldDB" id="A0A2P2E2W8"/>
<dbReference type="Proteomes" id="UP000245133">
    <property type="component" value="Unassembled WGS sequence"/>
</dbReference>
<evidence type="ECO:0000256" key="1">
    <source>
        <dbReference type="SAM" id="Phobius"/>
    </source>
</evidence>
<keyword evidence="3" id="KW-1185">Reference proteome</keyword>
<feature type="transmembrane region" description="Helical" evidence="1">
    <location>
        <begin position="69"/>
        <end position="94"/>
    </location>
</feature>
<keyword evidence="1" id="KW-1133">Transmembrane helix</keyword>
<gene>
    <name evidence="2" type="ORF">LPTSP4_27850</name>
</gene>
<dbReference type="OrthoDB" id="9790341at2"/>
<feature type="transmembrane region" description="Helical" evidence="1">
    <location>
        <begin position="43"/>
        <end position="63"/>
    </location>
</feature>
<name>A0A2P2E2W8_9LEPT</name>
<protein>
    <recommendedName>
        <fullName evidence="4">SxtJ</fullName>
    </recommendedName>
</protein>
<evidence type="ECO:0008006" key="4">
    <source>
        <dbReference type="Google" id="ProtNLM"/>
    </source>
</evidence>
<reference evidence="2 3" key="1">
    <citation type="submission" date="2018-02" db="EMBL/GenBank/DDBJ databases">
        <title>Novel Leptospira species isolated from soil and water in Japan.</title>
        <authorList>
            <person name="Nakao R."/>
            <person name="Masuzawa T."/>
        </authorList>
    </citation>
    <scope>NUCLEOTIDE SEQUENCE [LARGE SCALE GENOMIC DNA]</scope>
    <source>
        <strain evidence="2 3">YH101</strain>
    </source>
</reference>
<dbReference type="Pfam" id="PF19588">
    <property type="entry name" value="SxtJ"/>
    <property type="match status" value="1"/>
</dbReference>
<feature type="transmembrane region" description="Helical" evidence="1">
    <location>
        <begin position="17"/>
        <end position="36"/>
    </location>
</feature>
<evidence type="ECO:0000313" key="2">
    <source>
        <dbReference type="EMBL" id="GBF51253.1"/>
    </source>
</evidence>
<dbReference type="RefSeq" id="WP_108977615.1">
    <property type="nucleotide sequence ID" value="NZ_BFBB01000008.1"/>
</dbReference>
<comment type="caution">
    <text evidence="2">The sequence shown here is derived from an EMBL/GenBank/DDBJ whole genome shotgun (WGS) entry which is preliminary data.</text>
</comment>
<organism evidence="2 3">
    <name type="scientific">Leptospira ryugenii</name>
    <dbReference type="NCBI Taxonomy" id="1917863"/>
    <lineage>
        <taxon>Bacteria</taxon>
        <taxon>Pseudomonadati</taxon>
        <taxon>Spirochaetota</taxon>
        <taxon>Spirochaetia</taxon>
        <taxon>Leptospirales</taxon>
        <taxon>Leptospiraceae</taxon>
        <taxon>Leptospira</taxon>
    </lineage>
</organism>
<dbReference type="EMBL" id="BFBB01000008">
    <property type="protein sequence ID" value="GBF51253.1"/>
    <property type="molecule type" value="Genomic_DNA"/>
</dbReference>
<keyword evidence="1" id="KW-0472">Membrane</keyword>
<dbReference type="InterPro" id="IPR045781">
    <property type="entry name" value="SxtJ"/>
</dbReference>
<accession>A0A2P2E2W8</accession>
<keyword evidence="1" id="KW-0812">Transmembrane</keyword>
<proteinExistence type="predicted"/>